<name>A0A2U1KA15_ARTAN</name>
<protein>
    <recommendedName>
        <fullName evidence="3">CCHC-type domain-containing protein</fullName>
    </recommendedName>
</protein>
<reference evidence="1 2" key="1">
    <citation type="journal article" date="2018" name="Mol. Plant">
        <title>The genome of Artemisia annua provides insight into the evolution of Asteraceae family and artemisinin biosynthesis.</title>
        <authorList>
            <person name="Shen Q."/>
            <person name="Zhang L."/>
            <person name="Liao Z."/>
            <person name="Wang S."/>
            <person name="Yan T."/>
            <person name="Shi P."/>
            <person name="Liu M."/>
            <person name="Fu X."/>
            <person name="Pan Q."/>
            <person name="Wang Y."/>
            <person name="Lv Z."/>
            <person name="Lu X."/>
            <person name="Zhang F."/>
            <person name="Jiang W."/>
            <person name="Ma Y."/>
            <person name="Chen M."/>
            <person name="Hao X."/>
            <person name="Li L."/>
            <person name="Tang Y."/>
            <person name="Lv G."/>
            <person name="Zhou Y."/>
            <person name="Sun X."/>
            <person name="Brodelius P.E."/>
            <person name="Rose J.K.C."/>
            <person name="Tang K."/>
        </authorList>
    </citation>
    <scope>NUCLEOTIDE SEQUENCE [LARGE SCALE GENOMIC DNA]</scope>
    <source>
        <strain evidence="2">cv. Huhao1</strain>
        <tissue evidence="1">Leaf</tissue>
    </source>
</reference>
<accession>A0A2U1KA15</accession>
<keyword evidence="2" id="KW-1185">Reference proteome</keyword>
<dbReference type="Proteomes" id="UP000245207">
    <property type="component" value="Unassembled WGS sequence"/>
</dbReference>
<evidence type="ECO:0000313" key="2">
    <source>
        <dbReference type="Proteomes" id="UP000245207"/>
    </source>
</evidence>
<organism evidence="1 2">
    <name type="scientific">Artemisia annua</name>
    <name type="common">Sweet wormwood</name>
    <dbReference type="NCBI Taxonomy" id="35608"/>
    <lineage>
        <taxon>Eukaryota</taxon>
        <taxon>Viridiplantae</taxon>
        <taxon>Streptophyta</taxon>
        <taxon>Embryophyta</taxon>
        <taxon>Tracheophyta</taxon>
        <taxon>Spermatophyta</taxon>
        <taxon>Magnoliopsida</taxon>
        <taxon>eudicotyledons</taxon>
        <taxon>Gunneridae</taxon>
        <taxon>Pentapetalae</taxon>
        <taxon>asterids</taxon>
        <taxon>campanulids</taxon>
        <taxon>Asterales</taxon>
        <taxon>Asteraceae</taxon>
        <taxon>Asteroideae</taxon>
        <taxon>Anthemideae</taxon>
        <taxon>Artemisiinae</taxon>
        <taxon>Artemisia</taxon>
    </lineage>
</organism>
<evidence type="ECO:0008006" key="3">
    <source>
        <dbReference type="Google" id="ProtNLM"/>
    </source>
</evidence>
<gene>
    <name evidence="1" type="ORF">CTI12_AA627080</name>
</gene>
<dbReference type="AlphaFoldDB" id="A0A2U1KA15"/>
<comment type="caution">
    <text evidence="1">The sequence shown here is derived from an EMBL/GenBank/DDBJ whole genome shotgun (WGS) entry which is preliminary data.</text>
</comment>
<proteinExistence type="predicted"/>
<dbReference type="EMBL" id="PKPP01027059">
    <property type="protein sequence ID" value="PWA28985.1"/>
    <property type="molecule type" value="Genomic_DNA"/>
</dbReference>
<dbReference type="OrthoDB" id="1939383at2759"/>
<evidence type="ECO:0000313" key="1">
    <source>
        <dbReference type="EMBL" id="PWA28985.1"/>
    </source>
</evidence>
<sequence>MCVVYQVLTPWGPHIVDLIKRECTCRQLQLSGLLYGHVCAVCRAESLTNCSQFATSWFMKTNLKGTYNEMVYPLADEAKWQNPGNLQKVIPPVIKKQSGRPKDKDRITSKNEGPIDYTCGRCGTKGHTRETCMQPVALPLTKQLKTSSNASDKGKSVMQEPISEDARGNVVLNTWGSRKRRTGVEREVLMEHLTDIDDEYFRNGRIYADWEDIH</sequence>